<gene>
    <name evidence="2" type="ORF">J4573_31485</name>
</gene>
<feature type="region of interest" description="Disordered" evidence="1">
    <location>
        <begin position="1"/>
        <end position="29"/>
    </location>
</feature>
<evidence type="ECO:0000313" key="3">
    <source>
        <dbReference type="Proteomes" id="UP000669179"/>
    </source>
</evidence>
<name>A0A939PFD1_9ACTN</name>
<sequence>MRFDRSRKSEKVPHVSHTDPLPAGTVDPSPWYENYQDEHDLWHCRRRQTITKRQERFGVKPWISAASKEELEELKAEQDRLWEGYQL</sequence>
<evidence type="ECO:0000313" key="2">
    <source>
        <dbReference type="EMBL" id="MBO2451650.1"/>
    </source>
</evidence>
<organism evidence="2 3">
    <name type="scientific">Actinomadura barringtoniae</name>
    <dbReference type="NCBI Taxonomy" id="1427535"/>
    <lineage>
        <taxon>Bacteria</taxon>
        <taxon>Bacillati</taxon>
        <taxon>Actinomycetota</taxon>
        <taxon>Actinomycetes</taxon>
        <taxon>Streptosporangiales</taxon>
        <taxon>Thermomonosporaceae</taxon>
        <taxon>Actinomadura</taxon>
    </lineage>
</organism>
<reference evidence="2" key="1">
    <citation type="submission" date="2021-03" db="EMBL/GenBank/DDBJ databases">
        <authorList>
            <person name="Kanchanasin P."/>
            <person name="Saeng-In P."/>
            <person name="Phongsopitanun W."/>
            <person name="Yuki M."/>
            <person name="Kudo T."/>
            <person name="Ohkuma M."/>
            <person name="Tanasupawat S."/>
        </authorList>
    </citation>
    <scope>NUCLEOTIDE SEQUENCE</scope>
    <source>
        <strain evidence="2">GKU 128</strain>
    </source>
</reference>
<dbReference type="Proteomes" id="UP000669179">
    <property type="component" value="Unassembled WGS sequence"/>
</dbReference>
<protein>
    <submittedName>
        <fullName evidence="2">Uncharacterized protein</fullName>
    </submittedName>
</protein>
<dbReference type="EMBL" id="JAGEOJ010000013">
    <property type="protein sequence ID" value="MBO2451650.1"/>
    <property type="molecule type" value="Genomic_DNA"/>
</dbReference>
<accession>A0A939PFD1</accession>
<keyword evidence="3" id="KW-1185">Reference proteome</keyword>
<comment type="caution">
    <text evidence="2">The sequence shown here is derived from an EMBL/GenBank/DDBJ whole genome shotgun (WGS) entry which is preliminary data.</text>
</comment>
<feature type="compositionally biased region" description="Basic and acidic residues" evidence="1">
    <location>
        <begin position="1"/>
        <end position="17"/>
    </location>
</feature>
<evidence type="ECO:0000256" key="1">
    <source>
        <dbReference type="SAM" id="MobiDB-lite"/>
    </source>
</evidence>
<dbReference type="AlphaFoldDB" id="A0A939PFD1"/>
<proteinExistence type="predicted"/>
<dbReference type="RefSeq" id="WP_208259524.1">
    <property type="nucleotide sequence ID" value="NZ_JAGEOJ010000013.1"/>
</dbReference>